<feature type="compositionally biased region" description="Basic and acidic residues" evidence="1">
    <location>
        <begin position="364"/>
        <end position="375"/>
    </location>
</feature>
<feature type="region of interest" description="Disordered" evidence="1">
    <location>
        <begin position="430"/>
        <end position="537"/>
    </location>
</feature>
<feature type="compositionally biased region" description="Basic and acidic residues" evidence="1">
    <location>
        <begin position="398"/>
        <end position="407"/>
    </location>
</feature>
<feature type="region of interest" description="Disordered" evidence="1">
    <location>
        <begin position="663"/>
        <end position="707"/>
    </location>
</feature>
<dbReference type="PANTHER" id="PTHR28535:SF1">
    <property type="entry name" value="PROTEIN ZGRF1"/>
    <property type="match status" value="1"/>
</dbReference>
<protein>
    <recommendedName>
        <fullName evidence="2">5'-3' DNA helicase ZGRF1-like N-terminal domain-containing protein</fullName>
    </recommendedName>
</protein>
<feature type="compositionally biased region" description="Basic residues" evidence="1">
    <location>
        <begin position="277"/>
        <end position="288"/>
    </location>
</feature>
<name>A0AAD9WAU7_9HELO</name>
<feature type="region of interest" description="Disordered" evidence="1">
    <location>
        <begin position="121"/>
        <end position="146"/>
    </location>
</feature>
<dbReference type="GO" id="GO:0005634">
    <property type="term" value="C:nucleus"/>
    <property type="evidence" value="ECO:0007669"/>
    <property type="project" value="TreeGrafter"/>
</dbReference>
<feature type="region of interest" description="Disordered" evidence="1">
    <location>
        <begin position="774"/>
        <end position="853"/>
    </location>
</feature>
<sequence>MAIAASHTGAMNASMDVPQSQNTAPVLEFRCLFTPDIRRKQKRWQDGRLKFHTFNKRVMVYDERSNFVGDAHWKGGLDFEQGEELELERGGILVEVGECIGKRDQDLFELVEKRVKEREERAAAKNAMSPGPIRSHNTPARSAHYQPKPLNTLLTPTGHYGRALVPNTSPFEKKQNAGGKWDQNEPPAKRRRPGDATSSRHGYAQNLMGATLSLGSTKPSSTPTIRYEPFKTRPIAQHAPANTIDLTEDDEEERRAADARRNTAKEERNSMMERPIIKQKKYKRKSPRKSGYASNLTGTPLVMSRPESRQPTKTMSAKLSTQVRYQEKEKPQLEPGESSIEIEQHTSRQFQEVKKSKAGSQAGMEHENSSTDEQHNLTAVNTHPNRSIPQSRKKSKDRHSQAIEMDGKASFSHAEDGLEVAPIPRLMHEKLARRKDLTPKDSEPSMLGKVKRVRSSSPRRVSPATPALQQNESFCDSKIQGSSAAEPIPDRQRPLPGLRIRSRAPRKMMMLMQRPGTRSSGANSSVGRDQAPPRSSEALNTTLEEVVLSQATIALDVMCQKQEEILQARINRMRPKPQLVDISSSDAECSIDHQKIDLLLSRKSVTIQKQVELLDPVLEPGPLVNTNPPARRIEQVSPAEKPNHVAANKKHSAETNVFRKSYNLPEPGVETRTDGANKARRPSPLAGSSQNTIHKEPLPSAKQTAEDAHLADHLVQSLNSVMRVSEPKEEAFSLSKDYIRECTSIQEKSINYELQESRPNPSKTTEPTYCEAISSEKPVEAPGARQPKAADLPQDIEAENSYNNIQSKSGKKATQPGHGYEKLPGSQVNQALKSGAKSKNPKPAGLPEQSFSAMQSASARFRAMIQPSSSSINLIAGTMSCPANSTSSRLLHYSRGKPASNEAAVELSLTPSPPVREALEATPELCSGPDFSSVTPFTIEYAALSTPDLAIDNSRMGPPKAKLANPATRGKTLQKLAASTVDAVNPLFKDPMPPPPPAPRIAIRIERSGMLVGVEDQANGAEPEGKVALEGPWSREAFDLFGLRGPPQQNTGSKAAAA</sequence>
<accession>A0AAD9WAU7</accession>
<dbReference type="AlphaFoldDB" id="A0AAD9WAU7"/>
<reference evidence="3" key="1">
    <citation type="submission" date="2023-06" db="EMBL/GenBank/DDBJ databases">
        <title>Draft genome of Marssonina rosae.</title>
        <authorList>
            <person name="Cheng Q."/>
        </authorList>
    </citation>
    <scope>NUCLEOTIDE SEQUENCE</scope>
    <source>
        <strain evidence="3">R4</strain>
    </source>
</reference>
<evidence type="ECO:0000259" key="2">
    <source>
        <dbReference type="Pfam" id="PF10382"/>
    </source>
</evidence>
<keyword evidence="4" id="KW-1185">Reference proteome</keyword>
<feature type="compositionally biased region" description="Basic and acidic residues" evidence="1">
    <location>
        <begin position="342"/>
        <end position="355"/>
    </location>
</feature>
<feature type="region of interest" description="Disordered" evidence="1">
    <location>
        <begin position="233"/>
        <end position="415"/>
    </location>
</feature>
<dbReference type="InterPro" id="IPR052800">
    <property type="entry name" value="DNA_Repair_Helicase_ZGRF1"/>
</dbReference>
<feature type="region of interest" description="Disordered" evidence="1">
    <location>
        <begin position="160"/>
        <end position="201"/>
    </location>
</feature>
<dbReference type="GO" id="GO:0035861">
    <property type="term" value="C:site of double-strand break"/>
    <property type="evidence" value="ECO:0007669"/>
    <property type="project" value="TreeGrafter"/>
</dbReference>
<feature type="compositionally biased region" description="Polar residues" evidence="1">
    <location>
        <begin position="309"/>
        <end position="324"/>
    </location>
</feature>
<dbReference type="InterPro" id="IPR018838">
    <property type="entry name" value="ZGRF1-like_N"/>
</dbReference>
<dbReference type="PANTHER" id="PTHR28535">
    <property type="entry name" value="ZINC FINGER GRF-TYPE CONTAINING 1"/>
    <property type="match status" value="1"/>
</dbReference>
<feature type="compositionally biased region" description="Polar residues" evidence="1">
    <location>
        <begin position="516"/>
        <end position="527"/>
    </location>
</feature>
<dbReference type="GO" id="GO:0006302">
    <property type="term" value="P:double-strand break repair"/>
    <property type="evidence" value="ECO:0007669"/>
    <property type="project" value="TreeGrafter"/>
</dbReference>
<feature type="compositionally biased region" description="Basic and acidic residues" evidence="1">
    <location>
        <begin position="253"/>
        <end position="271"/>
    </location>
</feature>
<feature type="compositionally biased region" description="Polar residues" evidence="1">
    <location>
        <begin position="467"/>
        <end position="483"/>
    </location>
</feature>
<gene>
    <name evidence="3" type="ORF">QTJ16_005885</name>
</gene>
<evidence type="ECO:0000256" key="1">
    <source>
        <dbReference type="SAM" id="MobiDB-lite"/>
    </source>
</evidence>
<feature type="domain" description="5'-3' DNA helicase ZGRF1-like N-terminal" evidence="2">
    <location>
        <begin position="26"/>
        <end position="107"/>
    </location>
</feature>
<organism evidence="3 4">
    <name type="scientific">Diplocarpon rosae</name>
    <dbReference type="NCBI Taxonomy" id="946125"/>
    <lineage>
        <taxon>Eukaryota</taxon>
        <taxon>Fungi</taxon>
        <taxon>Dikarya</taxon>
        <taxon>Ascomycota</taxon>
        <taxon>Pezizomycotina</taxon>
        <taxon>Leotiomycetes</taxon>
        <taxon>Helotiales</taxon>
        <taxon>Drepanopezizaceae</taxon>
        <taxon>Diplocarpon</taxon>
    </lineage>
</organism>
<feature type="compositionally biased region" description="Polar residues" evidence="1">
    <location>
        <begin position="376"/>
        <end position="390"/>
    </location>
</feature>
<feature type="compositionally biased region" description="Polar residues" evidence="1">
    <location>
        <begin position="750"/>
        <end position="767"/>
    </location>
</feature>
<evidence type="ECO:0000313" key="3">
    <source>
        <dbReference type="EMBL" id="KAK2624692.1"/>
    </source>
</evidence>
<feature type="compositionally biased region" description="Basic and acidic residues" evidence="1">
    <location>
        <begin position="430"/>
        <end position="443"/>
    </location>
</feature>
<comment type="caution">
    <text evidence="3">The sequence shown here is derived from an EMBL/GenBank/DDBJ whole genome shotgun (WGS) entry which is preliminary data.</text>
</comment>
<dbReference type="EMBL" id="JAUBYV010000009">
    <property type="protein sequence ID" value="KAK2624692.1"/>
    <property type="molecule type" value="Genomic_DNA"/>
</dbReference>
<proteinExistence type="predicted"/>
<evidence type="ECO:0000313" key="4">
    <source>
        <dbReference type="Proteomes" id="UP001285354"/>
    </source>
</evidence>
<dbReference type="Proteomes" id="UP001285354">
    <property type="component" value="Unassembled WGS sequence"/>
</dbReference>
<feature type="region of interest" description="Disordered" evidence="1">
    <location>
        <begin position="750"/>
        <end position="769"/>
    </location>
</feature>
<dbReference type="Pfam" id="PF10382">
    <property type="entry name" value="ZGRF1-like_N"/>
    <property type="match status" value="1"/>
</dbReference>